<sequence>MARNIKSPLTAVIVFICPKWHTDCWQLTLLQETVRVARHVTIYHDYGDTPPSQEMVTFLGLVWWKKYSFKNLTKESFKVLFNGQLQTRKRLDNSGSKYIMEHPPPTRNVCETFRKRDTS</sequence>
<evidence type="ECO:0000313" key="1">
    <source>
        <dbReference type="EMBL" id="GIY26142.1"/>
    </source>
</evidence>
<name>A0AAV4S179_9ARAC</name>
<dbReference type="Proteomes" id="UP001054837">
    <property type="component" value="Unassembled WGS sequence"/>
</dbReference>
<reference evidence="1 2" key="1">
    <citation type="submission" date="2021-06" db="EMBL/GenBank/DDBJ databases">
        <title>Caerostris darwini draft genome.</title>
        <authorList>
            <person name="Kono N."/>
            <person name="Arakawa K."/>
        </authorList>
    </citation>
    <scope>NUCLEOTIDE SEQUENCE [LARGE SCALE GENOMIC DNA]</scope>
</reference>
<dbReference type="EMBL" id="BPLQ01006913">
    <property type="protein sequence ID" value="GIY26142.1"/>
    <property type="molecule type" value="Genomic_DNA"/>
</dbReference>
<comment type="caution">
    <text evidence="1">The sequence shown here is derived from an EMBL/GenBank/DDBJ whole genome shotgun (WGS) entry which is preliminary data.</text>
</comment>
<accession>A0AAV4S179</accession>
<gene>
    <name evidence="1" type="ORF">CDAR_369311</name>
</gene>
<dbReference type="AlphaFoldDB" id="A0AAV4S179"/>
<proteinExistence type="predicted"/>
<protein>
    <submittedName>
        <fullName evidence="1">Uncharacterized protein</fullName>
    </submittedName>
</protein>
<keyword evidence="2" id="KW-1185">Reference proteome</keyword>
<organism evidence="1 2">
    <name type="scientific">Caerostris darwini</name>
    <dbReference type="NCBI Taxonomy" id="1538125"/>
    <lineage>
        <taxon>Eukaryota</taxon>
        <taxon>Metazoa</taxon>
        <taxon>Ecdysozoa</taxon>
        <taxon>Arthropoda</taxon>
        <taxon>Chelicerata</taxon>
        <taxon>Arachnida</taxon>
        <taxon>Araneae</taxon>
        <taxon>Araneomorphae</taxon>
        <taxon>Entelegynae</taxon>
        <taxon>Araneoidea</taxon>
        <taxon>Araneidae</taxon>
        <taxon>Caerostris</taxon>
    </lineage>
</organism>
<evidence type="ECO:0000313" key="2">
    <source>
        <dbReference type="Proteomes" id="UP001054837"/>
    </source>
</evidence>